<evidence type="ECO:0000256" key="1">
    <source>
        <dbReference type="SAM" id="MobiDB-lite"/>
    </source>
</evidence>
<proteinExistence type="predicted"/>
<organism evidence="2 3">
    <name type="scientific">Stephania cephalantha</name>
    <dbReference type="NCBI Taxonomy" id="152367"/>
    <lineage>
        <taxon>Eukaryota</taxon>
        <taxon>Viridiplantae</taxon>
        <taxon>Streptophyta</taxon>
        <taxon>Embryophyta</taxon>
        <taxon>Tracheophyta</taxon>
        <taxon>Spermatophyta</taxon>
        <taxon>Magnoliopsida</taxon>
        <taxon>Ranunculales</taxon>
        <taxon>Menispermaceae</taxon>
        <taxon>Menispermoideae</taxon>
        <taxon>Cissampelideae</taxon>
        <taxon>Stephania</taxon>
    </lineage>
</organism>
<protein>
    <submittedName>
        <fullName evidence="2">Uncharacterized protein</fullName>
    </submittedName>
</protein>
<evidence type="ECO:0000313" key="2">
    <source>
        <dbReference type="EMBL" id="KAK9095143.1"/>
    </source>
</evidence>
<accession>A0AAP0HNC0</accession>
<evidence type="ECO:0000313" key="3">
    <source>
        <dbReference type="Proteomes" id="UP001419268"/>
    </source>
</evidence>
<dbReference type="Proteomes" id="UP001419268">
    <property type="component" value="Unassembled WGS sequence"/>
</dbReference>
<reference evidence="2 3" key="1">
    <citation type="submission" date="2024-01" db="EMBL/GenBank/DDBJ databases">
        <title>Genome assemblies of Stephania.</title>
        <authorList>
            <person name="Yang L."/>
        </authorList>
    </citation>
    <scope>NUCLEOTIDE SEQUENCE [LARGE SCALE GENOMIC DNA]</scope>
    <source>
        <strain evidence="2">JXDWG</strain>
        <tissue evidence="2">Leaf</tissue>
    </source>
</reference>
<keyword evidence="3" id="KW-1185">Reference proteome</keyword>
<gene>
    <name evidence="2" type="ORF">Scep_026612</name>
</gene>
<sequence>MAATMAADRADAGNVVEQRRGGALPGRSIPDETTIVDNGGVTSTKLDDAMDCSRRIEREGRGERETVEKERGAAQLQRGGALAHGQRLVATGRGRRFAGDAKARTVGAAASQRGDRCVGEPADEWQQLGAVRVNSGDGEWLHWRGFGGAPALWHLPAARHAAATVDQRDAKELINGGSGGAGKRREATAARWCLAEPIDPR</sequence>
<name>A0AAP0HNC0_9MAGN</name>
<feature type="region of interest" description="Disordered" evidence="1">
    <location>
        <begin position="1"/>
        <end position="46"/>
    </location>
</feature>
<comment type="caution">
    <text evidence="2">The sequence shown here is derived from an EMBL/GenBank/DDBJ whole genome shotgun (WGS) entry which is preliminary data.</text>
</comment>
<dbReference type="AlphaFoldDB" id="A0AAP0HNC0"/>
<dbReference type="EMBL" id="JBBNAG010000011">
    <property type="protein sequence ID" value="KAK9095143.1"/>
    <property type="molecule type" value="Genomic_DNA"/>
</dbReference>